<organism evidence="7 8">
    <name type="scientific">Entamoeba nuttalli</name>
    <dbReference type="NCBI Taxonomy" id="412467"/>
    <lineage>
        <taxon>Eukaryota</taxon>
        <taxon>Amoebozoa</taxon>
        <taxon>Evosea</taxon>
        <taxon>Archamoebae</taxon>
        <taxon>Mastigamoebida</taxon>
        <taxon>Entamoebidae</taxon>
        <taxon>Entamoeba</taxon>
    </lineage>
</organism>
<keyword evidence="3" id="KW-0175">Coiled coil</keyword>
<feature type="domain" description="ENTH" evidence="5">
    <location>
        <begin position="1"/>
        <end position="122"/>
    </location>
</feature>
<dbReference type="EMBL" id="BAAFRS010000063">
    <property type="protein sequence ID" value="GAB1221068.1"/>
    <property type="molecule type" value="Genomic_DNA"/>
</dbReference>
<dbReference type="InterPro" id="IPR002558">
    <property type="entry name" value="ILWEQ_dom"/>
</dbReference>
<feature type="coiled-coil region" evidence="3">
    <location>
        <begin position="924"/>
        <end position="997"/>
    </location>
</feature>
<keyword evidence="8" id="KW-1185">Reference proteome</keyword>
<evidence type="ECO:0000313" key="7">
    <source>
        <dbReference type="EMBL" id="GAB1221068.1"/>
    </source>
</evidence>
<feature type="compositionally biased region" description="Pro residues" evidence="4">
    <location>
        <begin position="266"/>
        <end position="280"/>
    </location>
</feature>
<dbReference type="InterPro" id="IPR008942">
    <property type="entry name" value="ENTH_VHS"/>
</dbReference>
<feature type="coiled-coil region" evidence="3">
    <location>
        <begin position="338"/>
        <end position="607"/>
    </location>
</feature>
<dbReference type="InterPro" id="IPR035964">
    <property type="entry name" value="I/LWEQ_dom_sf"/>
</dbReference>
<accession>A0ABQ0DDY7</accession>
<name>A0ABQ0DDY7_9EUKA</name>
<evidence type="ECO:0000313" key="8">
    <source>
        <dbReference type="Proteomes" id="UP001628156"/>
    </source>
</evidence>
<evidence type="ECO:0000256" key="3">
    <source>
        <dbReference type="SAM" id="Coils"/>
    </source>
</evidence>
<keyword evidence="2" id="KW-0963">Cytoplasm</keyword>
<dbReference type="SUPFAM" id="SSF48464">
    <property type="entry name" value="ENTH/VHS domain"/>
    <property type="match status" value="1"/>
</dbReference>
<dbReference type="SUPFAM" id="SSF58104">
    <property type="entry name" value="Methyl-accepting chemotaxis protein (MCP) signaling domain"/>
    <property type="match status" value="1"/>
</dbReference>
<dbReference type="PROSITE" id="PS50942">
    <property type="entry name" value="ENTH"/>
    <property type="match status" value="1"/>
</dbReference>
<evidence type="ECO:0000259" key="5">
    <source>
        <dbReference type="PROSITE" id="PS50942"/>
    </source>
</evidence>
<comment type="subcellular location">
    <subcellularLocation>
        <location evidence="1">Cytoplasm</location>
    </subcellularLocation>
</comment>
<evidence type="ECO:0000259" key="6">
    <source>
        <dbReference type="PROSITE" id="PS50945"/>
    </source>
</evidence>
<dbReference type="PANTHER" id="PTHR10407:SF15">
    <property type="entry name" value="HUNTINGTIN INTERACTING PROTEIN 1"/>
    <property type="match status" value="1"/>
</dbReference>
<reference evidence="7 8" key="1">
    <citation type="journal article" date="2019" name="PLoS Negl. Trop. Dis.">
        <title>Whole genome sequencing of Entamoeba nuttalli reveals mammalian host-related molecular signatures and a novel octapeptide-repeat surface protein.</title>
        <authorList>
            <person name="Tanaka M."/>
            <person name="Makiuchi T."/>
            <person name="Komiyama T."/>
            <person name="Shiina T."/>
            <person name="Osaki K."/>
            <person name="Tachibana H."/>
        </authorList>
    </citation>
    <scope>NUCLEOTIDE SEQUENCE [LARGE SCALE GENOMIC DNA]</scope>
    <source>
        <strain evidence="7 8">P19-061405</strain>
    </source>
</reference>
<evidence type="ECO:0000256" key="1">
    <source>
        <dbReference type="ARBA" id="ARBA00004496"/>
    </source>
</evidence>
<sequence>MEKTINKATDPADSFPKDKHVRKLICSCSTEQYCVMLYHQLLEKIKKGTPVTQMKALEIIHRIMLDGPQQACTTRTFDLGWIPELDRFKRSQPRNVATDLFLKFIRVLESKVELHTNNRFIPGSMDPDLFKKVIGRMKINSYESASAVIEPLMKHLRVCQDDTNAILKVLNAKRILSLMAMLVTLMRELNGIYYMFYEIIFNTFVSLHHDQRYKDLISQFNTMHYDLKSIFDQISVIRDVTALVTVPQLSSQPPDFSVITLGHPRSPTPPPKEPTPPPKQEPQQQAFEPFDFNKFEEVKSVPQQPVPAPFDFAKEEQEQKKQPVAIEKEKEVIVKVEKVVDMDRINKLLKRIKELEEQINELKITIDQLKAKHKRELKQLNEEKEVGNNDKIKELEAVIEQLKKEIEEWKEKSSETEELKKELAKKEEEIKELKEIQQQLNEKERQLKEEEEKRKQIENELNQLKEVMAKETQLKEEFSHKVEEAQKVIQELEKQLEELKLRESNLGENEKKLIQELEEQKKELDNWKKKEEEWNEYKKNKELENEAMKVELKKLQDKNQEYIMNIEQLNKEKENKIQQLKELELKVNEMEQKYEILEKEREEDYWRVVGANVKGVEKEFEEMMKNFNDMTIEGNKNATKETVLRDLTILNATGNAYRMALEQNHPKEAEKELENFHKSMQTLLEDLKGVEPKIADEAMKLQLRQTTSDLYDSVKVLMNKWNDREHVNEAGDVFNINMTKEKTLVEGIEEVAEAVNLSGIDDDAERELLKAADSINSLAKDLEKWLKQSKKGVSAEMDVNQAIMESAQAIAKATAALVNAAALAQKERVALGKKLATPTKPYAPNQVWSEGLVTAGKAVAEATKEIVTVANNNVTPGCEKNEDALIASSREVAKATVQLVTAARSKADFDSPTLGKVENASKSVKEATELLVKAVNAISGLKEEKDESVDFSKLTDYQLIVKEREAQIKVLKLRRELDAAEKKLKDLNKQRYERQNN</sequence>
<evidence type="ECO:0008006" key="9">
    <source>
        <dbReference type="Google" id="ProtNLM"/>
    </source>
</evidence>
<dbReference type="Gene3D" id="1.25.40.90">
    <property type="match status" value="1"/>
</dbReference>
<dbReference type="InterPro" id="IPR030224">
    <property type="entry name" value="Sla2_fam"/>
</dbReference>
<proteinExistence type="predicted"/>
<dbReference type="PROSITE" id="PS50945">
    <property type="entry name" value="I_LWEQ"/>
    <property type="match status" value="1"/>
</dbReference>
<dbReference type="PANTHER" id="PTHR10407">
    <property type="entry name" value="HUNTINGTIN INTERACTING PROTEIN 1"/>
    <property type="match status" value="1"/>
</dbReference>
<dbReference type="InterPro" id="IPR013809">
    <property type="entry name" value="ENTH"/>
</dbReference>
<protein>
    <recommendedName>
        <fullName evidence="9">Caldesmon</fullName>
    </recommendedName>
</protein>
<dbReference type="CDD" id="cd16986">
    <property type="entry name" value="ANTH_N_Sla2p_HIP1_like"/>
    <property type="match status" value="1"/>
</dbReference>
<dbReference type="SUPFAM" id="SSF109885">
    <property type="entry name" value="I/LWEQ domain"/>
    <property type="match status" value="1"/>
</dbReference>
<evidence type="ECO:0000256" key="4">
    <source>
        <dbReference type="SAM" id="MobiDB-lite"/>
    </source>
</evidence>
<dbReference type="Pfam" id="PF01608">
    <property type="entry name" value="I_LWEQ"/>
    <property type="match status" value="1"/>
</dbReference>
<evidence type="ECO:0000256" key="2">
    <source>
        <dbReference type="ARBA" id="ARBA00022490"/>
    </source>
</evidence>
<feature type="region of interest" description="Disordered" evidence="4">
    <location>
        <begin position="259"/>
        <end position="284"/>
    </location>
</feature>
<dbReference type="SMART" id="SM00307">
    <property type="entry name" value="ILWEQ"/>
    <property type="match status" value="1"/>
</dbReference>
<gene>
    <name evidence="7" type="ORF">ENUP19_0063G0028</name>
</gene>
<comment type="caution">
    <text evidence="7">The sequence shown here is derived from an EMBL/GenBank/DDBJ whole genome shotgun (WGS) entry which is preliminary data.</text>
</comment>
<feature type="domain" description="I/LWEQ" evidence="6">
    <location>
        <begin position="752"/>
        <end position="995"/>
    </location>
</feature>
<dbReference type="Proteomes" id="UP001628156">
    <property type="component" value="Unassembled WGS sequence"/>
</dbReference>
<dbReference type="Gene3D" id="1.20.1410.10">
    <property type="entry name" value="I/LWEQ domain"/>
    <property type="match status" value="1"/>
</dbReference>